<evidence type="ECO:0000313" key="5">
    <source>
        <dbReference type="EMBL" id="ASM71255.1"/>
    </source>
</evidence>
<dbReference type="GO" id="GO:0008999">
    <property type="term" value="F:protein-N-terminal-alanine acetyltransferase activity"/>
    <property type="evidence" value="ECO:0007669"/>
    <property type="project" value="UniProtKB-EC"/>
</dbReference>
<comment type="similarity">
    <text evidence="3">Belongs to the acetyltransferase family. RimI subfamily.</text>
</comment>
<comment type="catalytic activity">
    <reaction evidence="3">
        <text>N-terminal L-alanyl-[ribosomal protein bS18] + acetyl-CoA = N-terminal N(alpha)-acetyl-L-alanyl-[ribosomal protein bS18] + CoA + H(+)</text>
        <dbReference type="Rhea" id="RHEA:43756"/>
        <dbReference type="Rhea" id="RHEA-COMP:10676"/>
        <dbReference type="Rhea" id="RHEA-COMP:10677"/>
        <dbReference type="ChEBI" id="CHEBI:15378"/>
        <dbReference type="ChEBI" id="CHEBI:57287"/>
        <dbReference type="ChEBI" id="CHEBI:57288"/>
        <dbReference type="ChEBI" id="CHEBI:64718"/>
        <dbReference type="ChEBI" id="CHEBI:83683"/>
        <dbReference type="EC" id="2.3.1.266"/>
    </reaction>
</comment>
<comment type="subcellular location">
    <subcellularLocation>
        <location evidence="3">Cytoplasm</location>
    </subcellularLocation>
</comment>
<feature type="domain" description="N-acetyltransferase" evidence="4">
    <location>
        <begin position="1"/>
        <end position="136"/>
    </location>
</feature>
<dbReference type="AlphaFoldDB" id="A0A221JWY7"/>
<dbReference type="STRING" id="1402135.SAMN05444149_102461"/>
<evidence type="ECO:0000256" key="1">
    <source>
        <dbReference type="ARBA" id="ARBA00022679"/>
    </source>
</evidence>
<protein>
    <recommendedName>
        <fullName evidence="3">[Ribosomal protein bS18]-alanine N-acetyltransferase</fullName>
        <ecNumber evidence="3">2.3.1.266</ecNumber>
    </recommendedName>
</protein>
<dbReference type="PANTHER" id="PTHR43800">
    <property type="entry name" value="PEPTIDYL-LYSINE N-ACETYLTRANSFERASE YJAB"/>
    <property type="match status" value="1"/>
</dbReference>
<evidence type="ECO:0000259" key="4">
    <source>
        <dbReference type="PROSITE" id="PS51186"/>
    </source>
</evidence>
<gene>
    <name evidence="5" type="primary">rimI</name>
    <name evidence="5" type="ORF">SULPSESMR1_00420</name>
</gene>
<dbReference type="CDD" id="cd04301">
    <property type="entry name" value="NAT_SF"/>
    <property type="match status" value="1"/>
</dbReference>
<dbReference type="InterPro" id="IPR016181">
    <property type="entry name" value="Acyl_CoA_acyltransferase"/>
</dbReference>
<evidence type="ECO:0000256" key="3">
    <source>
        <dbReference type="RuleBase" id="RU363094"/>
    </source>
</evidence>
<dbReference type="PROSITE" id="PS51186">
    <property type="entry name" value="GNAT"/>
    <property type="match status" value="1"/>
</dbReference>
<dbReference type="Proteomes" id="UP000199754">
    <property type="component" value="Chromosome"/>
</dbReference>
<organism evidence="5 6">
    <name type="scientific">Pseudosulfitobacter pseudonitzschiae</name>
    <dbReference type="NCBI Taxonomy" id="1402135"/>
    <lineage>
        <taxon>Bacteria</taxon>
        <taxon>Pseudomonadati</taxon>
        <taxon>Pseudomonadota</taxon>
        <taxon>Alphaproteobacteria</taxon>
        <taxon>Rhodobacterales</taxon>
        <taxon>Roseobacteraceae</taxon>
        <taxon>Pseudosulfitobacter</taxon>
    </lineage>
</organism>
<keyword evidence="3" id="KW-0963">Cytoplasm</keyword>
<dbReference type="KEGG" id="spse:SULPSESMR1_00420"/>
<keyword evidence="1 5" id="KW-0808">Transferase</keyword>
<dbReference type="EMBL" id="CP022415">
    <property type="protein sequence ID" value="ASM71255.1"/>
    <property type="molecule type" value="Genomic_DNA"/>
</dbReference>
<dbReference type="PANTHER" id="PTHR43800:SF1">
    <property type="entry name" value="PEPTIDYL-LYSINE N-ACETYLTRANSFERASE YJAB"/>
    <property type="match status" value="1"/>
</dbReference>
<dbReference type="GO" id="GO:0005737">
    <property type="term" value="C:cytoplasm"/>
    <property type="evidence" value="ECO:0007669"/>
    <property type="project" value="UniProtKB-SubCell"/>
</dbReference>
<dbReference type="SUPFAM" id="SSF55729">
    <property type="entry name" value="Acyl-CoA N-acyltransferases (Nat)"/>
    <property type="match status" value="1"/>
</dbReference>
<keyword evidence="6" id="KW-1185">Reference proteome</keyword>
<comment type="function">
    <text evidence="3">Acetylates the N-terminal alanine of ribosomal protein bS18.</text>
</comment>
<evidence type="ECO:0000256" key="2">
    <source>
        <dbReference type="ARBA" id="ARBA00023315"/>
    </source>
</evidence>
<dbReference type="InterPro" id="IPR006464">
    <property type="entry name" value="AcTrfase_RimI/Ard1"/>
</dbReference>
<dbReference type="NCBIfam" id="TIGR01575">
    <property type="entry name" value="rimI"/>
    <property type="match status" value="1"/>
</dbReference>
<dbReference type="EC" id="2.3.1.266" evidence="3"/>
<accession>A0A221JWY7</accession>
<evidence type="ECO:0000313" key="6">
    <source>
        <dbReference type="Proteomes" id="UP000199754"/>
    </source>
</evidence>
<sequence>MTPLHMAHIHAAAFTSARPWSADEFAALLDNPHVFASSQPQGFALVREVAGEAELLTIAVHPDHQGQGIGRVLMVQWMDRVRPTASEAFLEVAADNAPALALYTACGFGQAGLRAAYYPRANAPAVDAVLMRASLG</sequence>
<reference evidence="5 6" key="1">
    <citation type="submission" date="2017-07" db="EMBL/GenBank/DDBJ databases">
        <title>Genome Sequence of Sulfitobacter pseudonitzschiae Strain SMR1 Isolated from a culture of the Diatom Skeletonema marinoi.</title>
        <authorList>
            <person name="Topel M."/>
            <person name="Pinder M.I.M."/>
            <person name="Johansson O.N."/>
            <person name="Kourtchenko O."/>
            <person name="Godhe A."/>
            <person name="Clarke A.K."/>
        </authorList>
    </citation>
    <scope>NUCLEOTIDE SEQUENCE [LARGE SCALE GENOMIC DNA]</scope>
    <source>
        <strain evidence="5 6">SMR1</strain>
    </source>
</reference>
<dbReference type="Pfam" id="PF00583">
    <property type="entry name" value="Acetyltransf_1"/>
    <property type="match status" value="1"/>
</dbReference>
<dbReference type="InterPro" id="IPR000182">
    <property type="entry name" value="GNAT_dom"/>
</dbReference>
<dbReference type="RefSeq" id="WP_240311502.1">
    <property type="nucleotide sequence ID" value="NZ_CP022415.1"/>
</dbReference>
<keyword evidence="2 5" id="KW-0012">Acyltransferase</keyword>
<proteinExistence type="inferred from homology"/>
<name>A0A221JWY7_9RHOB</name>
<dbReference type="Gene3D" id="3.40.630.30">
    <property type="match status" value="1"/>
</dbReference>